<sequence>MNNETSPWWLSNAGKADGPFTSDVLVERIRTRELSPDAYVCKAGTDAWQRLADCPEFAGEFADTPPPPPPPDSAIPSSARPTSKQDHAWNPFTIALLGILFTPIWSGILAAINANRLGIAQPLWRPLTVGIGSQLISLAADCGGLDMGFLWGEVIFTLVPLVLLWSFDLSPQYPEYERKGEENAEKWFVPLLAGSPLALMTIVYWGIVLFAPLEPAETVHRFINASSTSEARKYCTSNMHTILDGFDELDKITGNIPVDDNFEFELLDEYYGEYSDNESRVDYRMKTAPTEHDPASTMHGYFYLRWLEGRWQIDDWIITAHSQHPGGIEPVSFSTLLPEMLEEARREYPQGQTPSLGQRFNDGMEFLRRNWYLVMGGVMLIAAMLKSLGSRL</sequence>
<gene>
    <name evidence="4" type="ORF">C5Y96_03125</name>
</gene>
<evidence type="ECO:0000256" key="2">
    <source>
        <dbReference type="SAM" id="Phobius"/>
    </source>
</evidence>
<feature type="region of interest" description="Disordered" evidence="1">
    <location>
        <begin position="58"/>
        <end position="84"/>
    </location>
</feature>
<evidence type="ECO:0000256" key="1">
    <source>
        <dbReference type="SAM" id="MobiDB-lite"/>
    </source>
</evidence>
<dbReference type="AlphaFoldDB" id="A0A2S8G347"/>
<dbReference type="OrthoDB" id="303921at2"/>
<feature type="transmembrane region" description="Helical" evidence="2">
    <location>
        <begin position="149"/>
        <end position="167"/>
    </location>
</feature>
<evidence type="ECO:0000313" key="5">
    <source>
        <dbReference type="Proteomes" id="UP000240009"/>
    </source>
</evidence>
<keyword evidence="2" id="KW-0472">Membrane</keyword>
<proteinExistence type="predicted"/>
<keyword evidence="2" id="KW-0812">Transmembrane</keyword>
<comment type="caution">
    <text evidence="4">The sequence shown here is derived from an EMBL/GenBank/DDBJ whole genome shotgun (WGS) entry which is preliminary data.</text>
</comment>
<keyword evidence="2" id="KW-1133">Transmembrane helix</keyword>
<organism evidence="4 5">
    <name type="scientific">Blastopirellula marina</name>
    <dbReference type="NCBI Taxonomy" id="124"/>
    <lineage>
        <taxon>Bacteria</taxon>
        <taxon>Pseudomonadati</taxon>
        <taxon>Planctomycetota</taxon>
        <taxon>Planctomycetia</taxon>
        <taxon>Pirellulales</taxon>
        <taxon>Pirellulaceae</taxon>
        <taxon>Blastopirellula</taxon>
    </lineage>
</organism>
<feature type="transmembrane region" description="Helical" evidence="2">
    <location>
        <begin position="88"/>
        <end position="112"/>
    </location>
</feature>
<protein>
    <recommendedName>
        <fullName evidence="3">GYF domain-containing protein</fullName>
    </recommendedName>
</protein>
<reference evidence="4 5" key="1">
    <citation type="submission" date="2018-02" db="EMBL/GenBank/DDBJ databases">
        <title>Comparative genomes isolates from brazilian mangrove.</title>
        <authorList>
            <person name="Araujo J.E."/>
            <person name="Taketani R.G."/>
            <person name="Silva M.C.P."/>
            <person name="Loureco M.V."/>
            <person name="Andreote F.D."/>
        </authorList>
    </citation>
    <scope>NUCLEOTIDE SEQUENCE [LARGE SCALE GENOMIC DNA]</scope>
    <source>
        <strain evidence="4 5">HEX-2 MGV</strain>
    </source>
</reference>
<feature type="compositionally biased region" description="Pro residues" evidence="1">
    <location>
        <begin position="64"/>
        <end position="73"/>
    </location>
</feature>
<dbReference type="InterPro" id="IPR025640">
    <property type="entry name" value="GYF_2"/>
</dbReference>
<accession>A0A2S8G347</accession>
<dbReference type="Proteomes" id="UP000240009">
    <property type="component" value="Unassembled WGS sequence"/>
</dbReference>
<feature type="transmembrane region" description="Helical" evidence="2">
    <location>
        <begin position="371"/>
        <end position="389"/>
    </location>
</feature>
<evidence type="ECO:0000259" key="3">
    <source>
        <dbReference type="Pfam" id="PF14237"/>
    </source>
</evidence>
<dbReference type="RefSeq" id="WP_105350077.1">
    <property type="nucleotide sequence ID" value="NZ_PUIA01000016.1"/>
</dbReference>
<dbReference type="EMBL" id="PUIA01000016">
    <property type="protein sequence ID" value="PQO38878.1"/>
    <property type="molecule type" value="Genomic_DNA"/>
</dbReference>
<name>A0A2S8G347_9BACT</name>
<feature type="domain" description="GYF" evidence="3">
    <location>
        <begin position="8"/>
        <end position="57"/>
    </location>
</feature>
<feature type="transmembrane region" description="Helical" evidence="2">
    <location>
        <begin position="187"/>
        <end position="211"/>
    </location>
</feature>
<dbReference type="Pfam" id="PF14237">
    <property type="entry name" value="GYF_2"/>
    <property type="match status" value="1"/>
</dbReference>
<evidence type="ECO:0000313" key="4">
    <source>
        <dbReference type="EMBL" id="PQO38878.1"/>
    </source>
</evidence>